<gene>
    <name evidence="9" type="ORF">SYV04_07390</name>
</gene>
<dbReference type="SMART" id="SM00065">
    <property type="entry name" value="GAF"/>
    <property type="match status" value="4"/>
</dbReference>
<dbReference type="Pfam" id="PF02518">
    <property type="entry name" value="HATPase_c"/>
    <property type="match status" value="1"/>
</dbReference>
<evidence type="ECO:0000256" key="5">
    <source>
        <dbReference type="ARBA" id="ARBA00022777"/>
    </source>
</evidence>
<reference evidence="9 10" key="1">
    <citation type="submission" date="2023-12" db="EMBL/GenBank/DDBJ databases">
        <title>the genome sequence of Hyalangium sp. s54d21.</title>
        <authorList>
            <person name="Zhang X."/>
        </authorList>
    </citation>
    <scope>NUCLEOTIDE SEQUENCE [LARGE SCALE GENOMIC DNA]</scope>
    <source>
        <strain evidence="10">s54d21</strain>
    </source>
</reference>
<dbReference type="SMART" id="SM00388">
    <property type="entry name" value="HisKA"/>
    <property type="match status" value="1"/>
</dbReference>
<dbReference type="PANTHER" id="PTHR43047:SF72">
    <property type="entry name" value="OSMOSENSING HISTIDINE PROTEIN KINASE SLN1"/>
    <property type="match status" value="1"/>
</dbReference>
<dbReference type="PROSITE" id="PS50109">
    <property type="entry name" value="HIS_KIN"/>
    <property type="match status" value="1"/>
</dbReference>
<evidence type="ECO:0000259" key="7">
    <source>
        <dbReference type="PROSITE" id="PS50112"/>
    </source>
</evidence>
<dbReference type="PROSITE" id="PS50112">
    <property type="entry name" value="PAS"/>
    <property type="match status" value="1"/>
</dbReference>
<evidence type="ECO:0000259" key="6">
    <source>
        <dbReference type="PROSITE" id="PS50109"/>
    </source>
</evidence>
<organism evidence="9 10">
    <name type="scientific">Hyalangium rubrum</name>
    <dbReference type="NCBI Taxonomy" id="3103134"/>
    <lineage>
        <taxon>Bacteria</taxon>
        <taxon>Pseudomonadati</taxon>
        <taxon>Myxococcota</taxon>
        <taxon>Myxococcia</taxon>
        <taxon>Myxococcales</taxon>
        <taxon>Cystobacterineae</taxon>
        <taxon>Archangiaceae</taxon>
        <taxon>Hyalangium</taxon>
    </lineage>
</organism>
<dbReference type="Pfam" id="PF13185">
    <property type="entry name" value="GAF_2"/>
    <property type="match status" value="3"/>
</dbReference>
<dbReference type="SUPFAM" id="SSF55781">
    <property type="entry name" value="GAF domain-like"/>
    <property type="match status" value="4"/>
</dbReference>
<dbReference type="PRINTS" id="PR00344">
    <property type="entry name" value="BCTRLSENSOR"/>
</dbReference>
<comment type="caution">
    <text evidence="9">The sequence shown here is derived from an EMBL/GenBank/DDBJ whole genome shotgun (WGS) entry which is preliminary data.</text>
</comment>
<dbReference type="Gene3D" id="1.10.287.130">
    <property type="match status" value="1"/>
</dbReference>
<feature type="domain" description="Histidine kinase" evidence="6">
    <location>
        <begin position="843"/>
        <end position="1062"/>
    </location>
</feature>
<evidence type="ECO:0000256" key="1">
    <source>
        <dbReference type="ARBA" id="ARBA00000085"/>
    </source>
</evidence>
<dbReference type="CDD" id="cd00082">
    <property type="entry name" value="HisKA"/>
    <property type="match status" value="1"/>
</dbReference>
<keyword evidence="3" id="KW-0597">Phosphoprotein</keyword>
<dbReference type="InterPro" id="IPR000700">
    <property type="entry name" value="PAS-assoc_C"/>
</dbReference>
<proteinExistence type="predicted"/>
<dbReference type="InterPro" id="IPR036097">
    <property type="entry name" value="HisK_dim/P_sf"/>
</dbReference>
<dbReference type="SMART" id="SM00387">
    <property type="entry name" value="HATPase_c"/>
    <property type="match status" value="1"/>
</dbReference>
<dbReference type="EC" id="2.7.13.3" evidence="2"/>
<name>A0ABU5GYS6_9BACT</name>
<dbReference type="Pfam" id="PF00512">
    <property type="entry name" value="HisKA"/>
    <property type="match status" value="1"/>
</dbReference>
<dbReference type="InterPro" id="IPR001610">
    <property type="entry name" value="PAC"/>
</dbReference>
<dbReference type="InterPro" id="IPR005467">
    <property type="entry name" value="His_kinase_dom"/>
</dbReference>
<dbReference type="SUPFAM" id="SSF55785">
    <property type="entry name" value="PYP-like sensor domain (PAS domain)"/>
    <property type="match status" value="1"/>
</dbReference>
<accession>A0ABU5GYS6</accession>
<evidence type="ECO:0000256" key="2">
    <source>
        <dbReference type="ARBA" id="ARBA00012438"/>
    </source>
</evidence>
<comment type="catalytic activity">
    <reaction evidence="1">
        <text>ATP + protein L-histidine = ADP + protein N-phospho-L-histidine.</text>
        <dbReference type="EC" id="2.7.13.3"/>
    </reaction>
</comment>
<feature type="domain" description="PAS" evidence="7">
    <location>
        <begin position="566"/>
        <end position="635"/>
    </location>
</feature>
<dbReference type="InterPro" id="IPR036890">
    <property type="entry name" value="HATPase_C_sf"/>
</dbReference>
<dbReference type="Gene3D" id="3.30.450.20">
    <property type="entry name" value="PAS domain"/>
    <property type="match status" value="1"/>
</dbReference>
<protein>
    <recommendedName>
        <fullName evidence="2">histidine kinase</fullName>
        <ecNumber evidence="2">2.7.13.3</ecNumber>
    </recommendedName>
</protein>
<dbReference type="SMART" id="SM00086">
    <property type="entry name" value="PAC"/>
    <property type="match status" value="1"/>
</dbReference>
<dbReference type="SUPFAM" id="SSF55874">
    <property type="entry name" value="ATPase domain of HSP90 chaperone/DNA topoisomerase II/histidine kinase"/>
    <property type="match status" value="1"/>
</dbReference>
<dbReference type="RefSeq" id="WP_321544922.1">
    <property type="nucleotide sequence ID" value="NZ_JAXIVS010000002.1"/>
</dbReference>
<sequence>MGPARASQPQHSSAVPLGVEERLELLAEASRILTDASLEPPAVLERLCSLVVPALGQACALRLLSPDGEWLLPMGSAHVDPGSRESFQALMSGPQRADEGLSALVVRKGEALCLSSLSPEVLHRVAAPALKAVVEHFIIHDLLILPLRARGRVLGTLSVARGLNGRAFEDAERTLLQELADRAAVALEVAHAYIAERRERQSAEQSADRSLRLQRAAAALSEAVTPSDVAGVMMREAMDALGADQGVVSVASEDPSWMEILGSRNLPPGSLERLSRFPADAPLPAAEVYRGGTPLWMETPEVLTARFPTVLQRPEIMTQAVASLPLRTRGRTLGCCSLGFLAPRTFTEGERAFLLELAGQTAQALERARLYVAEQLARTRAQRAAERTTRLQAVIAELSPAYTAARVAEVVVDHGVSAVGARTGGLWLLEPDGTHARLVRSIGHSQEVVERFHRLPLSLDAPLMEALRKGRPVWVEAPEAAVQGATASSQPRGKGGSALTPSLACLPLRAEERTLGALVLGFAESRRFDADERAFLELLVHPAAEALARARLLEQQQAAQVALREAHQTMLSIFQASPAAIVLMDPDGTVRLWNAAAAHIFGWAQEEVLGRVLPVVPPDKLEEARQNLARTVRGEPVLGFETRRQRKDGTLIDVAMWASAVRHGSGEVQCAFIITDITERKRSEDAQRFLARAGSELASSLDDEATLERMAHLAVPDWADTCSIHLREGNQLRCVATAYAGPVPLAAREEPESSAVARVLASGMPELRAEAGPPPQAWLRVPLVVRHHVVGVLSFTRARRAYDARDLALAQELGRQAALTFDNARLYQEAQQAIRLREEFLSVASHELKTPISALQLQVQSLLSTLSRSPSGPTPERLRRSLETVQRQVHRQTQLINELLDVSRISAGRLQLQIEALELSALAREVAERFEPELTRAGSALRLQLAADTAGQWDRLRLDQVVTNLLSNAVKYGRGNPIQLTTEVTGSHVRLTLQDGGIGIAAEDLTRLFNRFERAVSERNYGGFGLGLWIARQSVEAMGGHIHVTSELGVGSTFTVELPRAQG</sequence>
<dbReference type="InterPro" id="IPR029016">
    <property type="entry name" value="GAF-like_dom_sf"/>
</dbReference>
<dbReference type="CDD" id="cd00130">
    <property type="entry name" value="PAS"/>
    <property type="match status" value="1"/>
</dbReference>
<keyword evidence="10" id="KW-1185">Reference proteome</keyword>
<dbReference type="Pfam" id="PF00989">
    <property type="entry name" value="PAS"/>
    <property type="match status" value="1"/>
</dbReference>
<feature type="domain" description="PAC" evidence="8">
    <location>
        <begin position="638"/>
        <end position="689"/>
    </location>
</feature>
<dbReference type="Proteomes" id="UP001291309">
    <property type="component" value="Unassembled WGS sequence"/>
</dbReference>
<dbReference type="Pfam" id="PF13492">
    <property type="entry name" value="GAF_3"/>
    <property type="match status" value="1"/>
</dbReference>
<evidence type="ECO:0000259" key="8">
    <source>
        <dbReference type="PROSITE" id="PS50113"/>
    </source>
</evidence>
<dbReference type="NCBIfam" id="TIGR00229">
    <property type="entry name" value="sensory_box"/>
    <property type="match status" value="1"/>
</dbReference>
<dbReference type="InterPro" id="IPR003661">
    <property type="entry name" value="HisK_dim/P_dom"/>
</dbReference>
<dbReference type="Gene3D" id="3.30.565.10">
    <property type="entry name" value="Histidine kinase-like ATPase, C-terminal domain"/>
    <property type="match status" value="1"/>
</dbReference>
<evidence type="ECO:0000313" key="9">
    <source>
        <dbReference type="EMBL" id="MDY7226201.1"/>
    </source>
</evidence>
<dbReference type="InterPro" id="IPR013767">
    <property type="entry name" value="PAS_fold"/>
</dbReference>
<dbReference type="SMART" id="SM00091">
    <property type="entry name" value="PAS"/>
    <property type="match status" value="1"/>
</dbReference>
<dbReference type="Gene3D" id="3.30.450.40">
    <property type="match status" value="4"/>
</dbReference>
<keyword evidence="5" id="KW-0418">Kinase</keyword>
<dbReference type="InterPro" id="IPR003018">
    <property type="entry name" value="GAF"/>
</dbReference>
<dbReference type="SUPFAM" id="SSF47384">
    <property type="entry name" value="Homodimeric domain of signal transducing histidine kinase"/>
    <property type="match status" value="1"/>
</dbReference>
<dbReference type="InterPro" id="IPR035965">
    <property type="entry name" value="PAS-like_dom_sf"/>
</dbReference>
<dbReference type="PROSITE" id="PS50113">
    <property type="entry name" value="PAC"/>
    <property type="match status" value="1"/>
</dbReference>
<evidence type="ECO:0000256" key="3">
    <source>
        <dbReference type="ARBA" id="ARBA00022553"/>
    </source>
</evidence>
<dbReference type="InterPro" id="IPR003594">
    <property type="entry name" value="HATPase_dom"/>
</dbReference>
<keyword evidence="4" id="KW-0808">Transferase</keyword>
<evidence type="ECO:0000256" key="4">
    <source>
        <dbReference type="ARBA" id="ARBA00022679"/>
    </source>
</evidence>
<dbReference type="PANTHER" id="PTHR43047">
    <property type="entry name" value="TWO-COMPONENT HISTIDINE PROTEIN KINASE"/>
    <property type="match status" value="1"/>
</dbReference>
<evidence type="ECO:0000313" key="10">
    <source>
        <dbReference type="Proteomes" id="UP001291309"/>
    </source>
</evidence>
<dbReference type="InterPro" id="IPR004358">
    <property type="entry name" value="Sig_transdc_His_kin-like_C"/>
</dbReference>
<dbReference type="InterPro" id="IPR000014">
    <property type="entry name" value="PAS"/>
</dbReference>
<dbReference type="EMBL" id="JAXIVS010000002">
    <property type="protein sequence ID" value="MDY7226201.1"/>
    <property type="molecule type" value="Genomic_DNA"/>
</dbReference>